<dbReference type="InterPro" id="IPR036890">
    <property type="entry name" value="HATPase_C_sf"/>
</dbReference>
<dbReference type="Pfam" id="PF00512">
    <property type="entry name" value="HisKA"/>
    <property type="match status" value="1"/>
</dbReference>
<dbReference type="Gene3D" id="3.30.565.10">
    <property type="entry name" value="Histidine kinase-like ATPase, C-terminal domain"/>
    <property type="match status" value="1"/>
</dbReference>
<dbReference type="InterPro" id="IPR005467">
    <property type="entry name" value="His_kinase_dom"/>
</dbReference>
<dbReference type="CDD" id="cd00075">
    <property type="entry name" value="HATPase"/>
    <property type="match status" value="1"/>
</dbReference>
<keyword evidence="8 11" id="KW-1133">Transmembrane helix</keyword>
<dbReference type="SUPFAM" id="SSF158472">
    <property type="entry name" value="HAMP domain-like"/>
    <property type="match status" value="1"/>
</dbReference>
<evidence type="ECO:0000256" key="11">
    <source>
        <dbReference type="SAM" id="Phobius"/>
    </source>
</evidence>
<dbReference type="SUPFAM" id="SSF47384">
    <property type="entry name" value="Homodimeric domain of signal transducing histidine kinase"/>
    <property type="match status" value="1"/>
</dbReference>
<evidence type="ECO:0000256" key="9">
    <source>
        <dbReference type="ARBA" id="ARBA00023012"/>
    </source>
</evidence>
<dbReference type="PANTHER" id="PTHR45436:SF1">
    <property type="entry name" value="SENSOR PROTEIN QSEC"/>
    <property type="match status" value="1"/>
</dbReference>
<dbReference type="Gene3D" id="1.10.287.130">
    <property type="match status" value="1"/>
</dbReference>
<dbReference type="InterPro" id="IPR050428">
    <property type="entry name" value="TCS_sensor_his_kinase"/>
</dbReference>
<dbReference type="GO" id="GO:0005886">
    <property type="term" value="C:plasma membrane"/>
    <property type="evidence" value="ECO:0007669"/>
    <property type="project" value="UniProtKB-SubCell"/>
</dbReference>
<comment type="caution">
    <text evidence="14">The sequence shown here is derived from an EMBL/GenBank/DDBJ whole genome shotgun (WGS) entry which is preliminary data.</text>
</comment>
<dbReference type="Pfam" id="PF00672">
    <property type="entry name" value="HAMP"/>
    <property type="match status" value="1"/>
</dbReference>
<evidence type="ECO:0000256" key="6">
    <source>
        <dbReference type="ARBA" id="ARBA00022692"/>
    </source>
</evidence>
<organism evidence="14 15">
    <name type="scientific">Nonomuraea montanisoli</name>
    <dbReference type="NCBI Taxonomy" id="2741721"/>
    <lineage>
        <taxon>Bacteria</taxon>
        <taxon>Bacillati</taxon>
        <taxon>Actinomycetota</taxon>
        <taxon>Actinomycetes</taxon>
        <taxon>Streptosporangiales</taxon>
        <taxon>Streptosporangiaceae</taxon>
        <taxon>Nonomuraea</taxon>
    </lineage>
</organism>
<feature type="domain" description="HAMP" evidence="13">
    <location>
        <begin position="104"/>
        <end position="157"/>
    </location>
</feature>
<dbReference type="GO" id="GO:0000155">
    <property type="term" value="F:phosphorelay sensor kinase activity"/>
    <property type="evidence" value="ECO:0007669"/>
    <property type="project" value="InterPro"/>
</dbReference>
<feature type="domain" description="Histidine kinase" evidence="12">
    <location>
        <begin position="165"/>
        <end position="427"/>
    </location>
</feature>
<dbReference type="Gene3D" id="6.10.340.10">
    <property type="match status" value="1"/>
</dbReference>
<comment type="catalytic activity">
    <reaction evidence="1">
        <text>ATP + protein L-histidine = ADP + protein N-phospho-L-histidine.</text>
        <dbReference type="EC" id="2.7.13.3"/>
    </reaction>
</comment>
<feature type="transmembrane region" description="Helical" evidence="11">
    <location>
        <begin position="12"/>
        <end position="35"/>
    </location>
</feature>
<dbReference type="InterPro" id="IPR003660">
    <property type="entry name" value="HAMP_dom"/>
</dbReference>
<evidence type="ECO:0000313" key="15">
    <source>
        <dbReference type="Proteomes" id="UP000586042"/>
    </source>
</evidence>
<proteinExistence type="predicted"/>
<evidence type="ECO:0000313" key="14">
    <source>
        <dbReference type="EMBL" id="NUW33876.1"/>
    </source>
</evidence>
<evidence type="ECO:0000256" key="2">
    <source>
        <dbReference type="ARBA" id="ARBA00004236"/>
    </source>
</evidence>
<evidence type="ECO:0000256" key="5">
    <source>
        <dbReference type="ARBA" id="ARBA00022679"/>
    </source>
</evidence>
<dbReference type="PANTHER" id="PTHR45436">
    <property type="entry name" value="SENSOR HISTIDINE KINASE YKOH"/>
    <property type="match status" value="1"/>
</dbReference>
<feature type="region of interest" description="Disordered" evidence="10">
    <location>
        <begin position="326"/>
        <end position="385"/>
    </location>
</feature>
<dbReference type="EMBL" id="JABWGN010000008">
    <property type="protein sequence ID" value="NUW33876.1"/>
    <property type="molecule type" value="Genomic_DNA"/>
</dbReference>
<protein>
    <recommendedName>
        <fullName evidence="3">histidine kinase</fullName>
        <ecNumber evidence="3">2.7.13.3</ecNumber>
    </recommendedName>
</protein>
<keyword evidence="15" id="KW-1185">Reference proteome</keyword>
<dbReference type="CDD" id="cd06225">
    <property type="entry name" value="HAMP"/>
    <property type="match status" value="1"/>
</dbReference>
<evidence type="ECO:0000256" key="1">
    <source>
        <dbReference type="ARBA" id="ARBA00000085"/>
    </source>
</evidence>
<keyword evidence="4" id="KW-0597">Phosphoprotein</keyword>
<evidence type="ECO:0000259" key="12">
    <source>
        <dbReference type="PROSITE" id="PS50109"/>
    </source>
</evidence>
<sequence length="433" mass="44227">MIGLRNGTVGVRFTLLYAVVFLLSGAGLLGLTFMLSGGRMSSVAPAGSPSAQAGLVAARQRIHVLEEQLAAVHAQQSRQLLAGSLLALVVMALVSLLLGRVLARRVLRPLRLITSATRRISADSLDRRLAVTGPADEVKDLADTIDELLERLETSFAAQRRFVANASHELRTPLATMRASLDVAVAKPGPAASTVALADRVRTQLDRVDHLLDGFLVLARAQHGALADAARVDLGDLVGAALRERSADARRKGLSVTVDVPPGTATQGSPALLARLVGNVVDNAVTHNEDGGWIGISGSAGDEETVLVVETGGRILDQREVDRLARPFERLGGERTGFPGPGGGRTGSSGLADERAGSPGLGGGRTGSSGLADERAGSPGLGGGRTGSSGLGLSIVAAVAAAHGGRLALLARPEGGLRVSVALPPASDAAVAA</sequence>
<keyword evidence="5" id="KW-0808">Transferase</keyword>
<dbReference type="AlphaFoldDB" id="A0A7Y6I9F0"/>
<feature type="transmembrane region" description="Helical" evidence="11">
    <location>
        <begin position="80"/>
        <end position="103"/>
    </location>
</feature>
<dbReference type="InterPro" id="IPR003661">
    <property type="entry name" value="HisK_dim/P_dom"/>
</dbReference>
<name>A0A7Y6I9F0_9ACTN</name>
<dbReference type="InterPro" id="IPR036097">
    <property type="entry name" value="HisK_dim/P_sf"/>
</dbReference>
<keyword evidence="9" id="KW-0902">Two-component regulatory system</keyword>
<evidence type="ECO:0000256" key="10">
    <source>
        <dbReference type="SAM" id="MobiDB-lite"/>
    </source>
</evidence>
<evidence type="ECO:0000259" key="13">
    <source>
        <dbReference type="PROSITE" id="PS50885"/>
    </source>
</evidence>
<evidence type="ECO:0000256" key="3">
    <source>
        <dbReference type="ARBA" id="ARBA00012438"/>
    </source>
</evidence>
<dbReference type="CDD" id="cd00082">
    <property type="entry name" value="HisKA"/>
    <property type="match status" value="1"/>
</dbReference>
<dbReference type="SUPFAM" id="SSF55874">
    <property type="entry name" value="ATPase domain of HSP90 chaperone/DNA topoisomerase II/histidine kinase"/>
    <property type="match status" value="2"/>
</dbReference>
<dbReference type="SMART" id="SM00304">
    <property type="entry name" value="HAMP"/>
    <property type="match status" value="1"/>
</dbReference>
<keyword evidence="11" id="KW-0472">Membrane</keyword>
<dbReference type="SMART" id="SM00388">
    <property type="entry name" value="HisKA"/>
    <property type="match status" value="1"/>
</dbReference>
<dbReference type="EC" id="2.7.13.3" evidence="3"/>
<keyword evidence="7 14" id="KW-0418">Kinase</keyword>
<evidence type="ECO:0000256" key="4">
    <source>
        <dbReference type="ARBA" id="ARBA00022553"/>
    </source>
</evidence>
<evidence type="ECO:0000256" key="8">
    <source>
        <dbReference type="ARBA" id="ARBA00022989"/>
    </source>
</evidence>
<comment type="subcellular location">
    <subcellularLocation>
        <location evidence="2">Cell membrane</location>
    </subcellularLocation>
</comment>
<evidence type="ECO:0000256" key="7">
    <source>
        <dbReference type="ARBA" id="ARBA00022777"/>
    </source>
</evidence>
<keyword evidence="6 11" id="KW-0812">Transmembrane</keyword>
<reference evidence="14 15" key="1">
    <citation type="submission" date="2020-06" db="EMBL/GenBank/DDBJ databases">
        <title>Nonomuraea sp. SMC257, a novel actinomycete isolated from soil.</title>
        <authorList>
            <person name="Chanama M."/>
        </authorList>
    </citation>
    <scope>NUCLEOTIDE SEQUENCE [LARGE SCALE GENOMIC DNA]</scope>
    <source>
        <strain evidence="14 15">SMC257</strain>
    </source>
</reference>
<gene>
    <name evidence="14" type="ORF">HTZ77_20925</name>
</gene>
<dbReference type="SMART" id="SM00387">
    <property type="entry name" value="HATPase_c"/>
    <property type="match status" value="1"/>
</dbReference>
<dbReference type="PROSITE" id="PS50885">
    <property type="entry name" value="HAMP"/>
    <property type="match status" value="1"/>
</dbReference>
<dbReference type="InterPro" id="IPR003594">
    <property type="entry name" value="HATPase_dom"/>
</dbReference>
<dbReference type="Proteomes" id="UP000586042">
    <property type="component" value="Unassembled WGS sequence"/>
</dbReference>
<accession>A0A7Y6I9F0</accession>
<dbReference type="PROSITE" id="PS50109">
    <property type="entry name" value="HIS_KIN"/>
    <property type="match status" value="1"/>
</dbReference>